<keyword evidence="3 11" id="KW-0812">Transmembrane</keyword>
<keyword evidence="9" id="KW-0325">Glycoprotein</keyword>
<dbReference type="PROSITE" id="PS50055">
    <property type="entry name" value="TYR_PHOSPHATASE_PTP"/>
    <property type="match status" value="1"/>
</dbReference>
<dbReference type="PRINTS" id="PR00700">
    <property type="entry name" value="PRTYPHPHTASE"/>
</dbReference>
<evidence type="ECO:0000259" key="12">
    <source>
        <dbReference type="PROSITE" id="PS50055"/>
    </source>
</evidence>
<keyword evidence="6" id="KW-0904">Protein phosphatase</keyword>
<reference evidence="14" key="2">
    <citation type="submission" date="2025-08" db="UniProtKB">
        <authorList>
            <consortium name="Ensembl"/>
        </authorList>
    </citation>
    <scope>IDENTIFICATION</scope>
</reference>
<feature type="domain" description="Tyrosine-protein phosphatase" evidence="12">
    <location>
        <begin position="85"/>
        <end position="344"/>
    </location>
</feature>
<dbReference type="EC" id="3.1.3.48" evidence="2"/>
<dbReference type="GO" id="GO:0004725">
    <property type="term" value="F:protein tyrosine phosphatase activity"/>
    <property type="evidence" value="ECO:0007669"/>
    <property type="project" value="UniProtKB-EC"/>
</dbReference>
<evidence type="ECO:0000256" key="1">
    <source>
        <dbReference type="ARBA" id="ARBA00004479"/>
    </source>
</evidence>
<sequence>MSERAFVFDCSTDPRGVIAGSVMAVLIFIILVCAAAFIFLKKPNLMRKNPFIGDSKLSQKKDKAIPITKFPDHFALMSLDEDRGFGEEYENLSPVGTEQTQRVATLPENKDKNRFSNVLPYDWNRVKLNTFTSNEGSDYINASYMPGYNSNREFIATQGPLPSTVNDFWRMIWEQRVKGIVMVTNCNERGKIKCEKYWPDRNQSLLYGEQLVTHRYEQQDINWTLREFSLKHKSTSEERTLKHFHFTVWPDHGVPQGTEILILFRELMRQHIEREATGTPTVVHCSAGVGRTGTIIALDVLLQQLQKERAVGINAFVHKMRLHRPHMVQTESQYVFLHQCIMDYLQPTQRSNEGIYENVDTIYVNATALKELR</sequence>
<dbReference type="Gene3D" id="3.90.190.10">
    <property type="entry name" value="Protein tyrosine phosphatase superfamily"/>
    <property type="match status" value="1"/>
</dbReference>
<dbReference type="PANTHER" id="PTHR46957">
    <property type="entry name" value="CYTOKINE RECEPTOR"/>
    <property type="match status" value="1"/>
</dbReference>
<evidence type="ECO:0000256" key="4">
    <source>
        <dbReference type="ARBA" id="ARBA00022729"/>
    </source>
</evidence>
<keyword evidence="4" id="KW-0732">Signal</keyword>
<reference evidence="14" key="1">
    <citation type="submission" date="2020-06" db="EMBL/GenBank/DDBJ databases">
        <authorList>
            <consortium name="Wellcome Sanger Institute Data Sharing"/>
        </authorList>
    </citation>
    <scope>NUCLEOTIDE SEQUENCE [LARGE SCALE GENOMIC DNA]</scope>
</reference>
<organism evidence="14 15">
    <name type="scientific">Gouania willdenowi</name>
    <name type="common">Blunt-snouted clingfish</name>
    <name type="synonym">Lepadogaster willdenowi</name>
    <dbReference type="NCBI Taxonomy" id="441366"/>
    <lineage>
        <taxon>Eukaryota</taxon>
        <taxon>Metazoa</taxon>
        <taxon>Chordata</taxon>
        <taxon>Craniata</taxon>
        <taxon>Vertebrata</taxon>
        <taxon>Euteleostomi</taxon>
        <taxon>Actinopterygii</taxon>
        <taxon>Neopterygii</taxon>
        <taxon>Teleostei</taxon>
        <taxon>Neoteleostei</taxon>
        <taxon>Acanthomorphata</taxon>
        <taxon>Ovalentaria</taxon>
        <taxon>Blenniimorphae</taxon>
        <taxon>Blenniiformes</taxon>
        <taxon>Gobiesocoidei</taxon>
        <taxon>Gobiesocidae</taxon>
        <taxon>Gobiesocinae</taxon>
        <taxon>Gouania</taxon>
    </lineage>
</organism>
<evidence type="ECO:0000313" key="15">
    <source>
        <dbReference type="Proteomes" id="UP000694680"/>
    </source>
</evidence>
<dbReference type="InterPro" id="IPR016130">
    <property type="entry name" value="Tyr_Pase_AS"/>
</dbReference>
<dbReference type="Ensembl" id="ENSGWIT00000036112.1">
    <property type="protein sequence ID" value="ENSGWIP00000033195.1"/>
    <property type="gene ID" value="ENSGWIG00000017070.1"/>
</dbReference>
<feature type="domain" description="Tyrosine specific protein phosphatases" evidence="13">
    <location>
        <begin position="262"/>
        <end position="335"/>
    </location>
</feature>
<comment type="catalytic activity">
    <reaction evidence="10">
        <text>O-phospho-L-tyrosyl-[protein] + H2O = L-tyrosyl-[protein] + phosphate</text>
        <dbReference type="Rhea" id="RHEA:10684"/>
        <dbReference type="Rhea" id="RHEA-COMP:10136"/>
        <dbReference type="Rhea" id="RHEA-COMP:20101"/>
        <dbReference type="ChEBI" id="CHEBI:15377"/>
        <dbReference type="ChEBI" id="CHEBI:43474"/>
        <dbReference type="ChEBI" id="CHEBI:46858"/>
        <dbReference type="ChEBI" id="CHEBI:61978"/>
        <dbReference type="EC" id="3.1.3.48"/>
    </reaction>
</comment>
<evidence type="ECO:0000259" key="13">
    <source>
        <dbReference type="PROSITE" id="PS50056"/>
    </source>
</evidence>
<evidence type="ECO:0000256" key="2">
    <source>
        <dbReference type="ARBA" id="ARBA00013064"/>
    </source>
</evidence>
<dbReference type="PANTHER" id="PTHR46957:SF10">
    <property type="entry name" value="PROTEIN TYROSINE PHOSPHATASE, RECEPTOR TYPE, H"/>
    <property type="match status" value="1"/>
</dbReference>
<protein>
    <recommendedName>
        <fullName evidence="2">protein-tyrosine-phosphatase</fullName>
        <ecNumber evidence="2">3.1.3.48</ecNumber>
    </recommendedName>
</protein>
<dbReference type="InterPro" id="IPR029021">
    <property type="entry name" value="Prot-tyrosine_phosphatase-like"/>
</dbReference>
<dbReference type="GO" id="GO:0016020">
    <property type="term" value="C:membrane"/>
    <property type="evidence" value="ECO:0007669"/>
    <property type="project" value="UniProtKB-SubCell"/>
</dbReference>
<dbReference type="PROSITE" id="PS00383">
    <property type="entry name" value="TYR_PHOSPHATASE_1"/>
    <property type="match status" value="1"/>
</dbReference>
<reference evidence="14" key="3">
    <citation type="submission" date="2025-09" db="UniProtKB">
        <authorList>
            <consortium name="Ensembl"/>
        </authorList>
    </citation>
    <scope>IDENTIFICATION</scope>
</reference>
<evidence type="ECO:0000313" key="14">
    <source>
        <dbReference type="Ensembl" id="ENSGWIP00000033195.1"/>
    </source>
</evidence>
<dbReference type="InterPro" id="IPR000387">
    <property type="entry name" value="Tyr_Pase_dom"/>
</dbReference>
<evidence type="ECO:0000256" key="7">
    <source>
        <dbReference type="ARBA" id="ARBA00022989"/>
    </source>
</evidence>
<dbReference type="PROSITE" id="PS50056">
    <property type="entry name" value="TYR_PHOSPHATASE_2"/>
    <property type="match status" value="1"/>
</dbReference>
<keyword evidence="5" id="KW-0378">Hydrolase</keyword>
<evidence type="ECO:0000256" key="5">
    <source>
        <dbReference type="ARBA" id="ARBA00022801"/>
    </source>
</evidence>
<comment type="subcellular location">
    <subcellularLocation>
        <location evidence="1">Membrane</location>
        <topology evidence="1">Single-pass type I membrane protein</topology>
    </subcellularLocation>
</comment>
<dbReference type="FunFam" id="3.90.190.10:FF:000009">
    <property type="entry name" value="Receptor-type tyrosine-protein phosphatase beta"/>
    <property type="match status" value="1"/>
</dbReference>
<dbReference type="SUPFAM" id="SSF52799">
    <property type="entry name" value="(Phosphotyrosine protein) phosphatases II"/>
    <property type="match status" value="1"/>
</dbReference>
<evidence type="ECO:0000256" key="11">
    <source>
        <dbReference type="SAM" id="Phobius"/>
    </source>
</evidence>
<feature type="transmembrane region" description="Helical" evidence="11">
    <location>
        <begin position="17"/>
        <end position="40"/>
    </location>
</feature>
<dbReference type="InterPro" id="IPR000242">
    <property type="entry name" value="PTP_cat"/>
</dbReference>
<dbReference type="InterPro" id="IPR003595">
    <property type="entry name" value="Tyr_Pase_cat"/>
</dbReference>
<dbReference type="AlphaFoldDB" id="A0A8C5GNV7"/>
<dbReference type="SMART" id="SM00194">
    <property type="entry name" value="PTPc"/>
    <property type="match status" value="1"/>
</dbReference>
<keyword evidence="15" id="KW-1185">Reference proteome</keyword>
<dbReference type="GO" id="GO:0043235">
    <property type="term" value="C:receptor complex"/>
    <property type="evidence" value="ECO:0007669"/>
    <property type="project" value="TreeGrafter"/>
</dbReference>
<proteinExistence type="predicted"/>
<evidence type="ECO:0000256" key="10">
    <source>
        <dbReference type="ARBA" id="ARBA00051722"/>
    </source>
</evidence>
<name>A0A8C5GNV7_GOUWI</name>
<accession>A0A8C5GNV7</accession>
<evidence type="ECO:0000256" key="8">
    <source>
        <dbReference type="ARBA" id="ARBA00023136"/>
    </source>
</evidence>
<dbReference type="InterPro" id="IPR050713">
    <property type="entry name" value="RTP_Phos/Ushers"/>
</dbReference>
<dbReference type="Pfam" id="PF00102">
    <property type="entry name" value="Y_phosphatase"/>
    <property type="match status" value="1"/>
</dbReference>
<evidence type="ECO:0000256" key="9">
    <source>
        <dbReference type="ARBA" id="ARBA00023180"/>
    </source>
</evidence>
<evidence type="ECO:0000256" key="3">
    <source>
        <dbReference type="ARBA" id="ARBA00022692"/>
    </source>
</evidence>
<evidence type="ECO:0000256" key="6">
    <source>
        <dbReference type="ARBA" id="ARBA00022912"/>
    </source>
</evidence>
<gene>
    <name evidence="14" type="primary">ptprh</name>
</gene>
<keyword evidence="7 11" id="KW-1133">Transmembrane helix</keyword>
<keyword evidence="8 11" id="KW-0472">Membrane</keyword>
<dbReference type="SMART" id="SM00404">
    <property type="entry name" value="PTPc_motif"/>
    <property type="match status" value="1"/>
</dbReference>
<dbReference type="Proteomes" id="UP000694680">
    <property type="component" value="Chromosome 19"/>
</dbReference>